<keyword evidence="2" id="KW-1185">Reference proteome</keyword>
<accession>A0AAU9CGJ6</accession>
<protein>
    <submittedName>
        <fullName evidence="1">Uncharacterized protein</fullName>
    </submittedName>
</protein>
<sequence length="42" mass="4750">MISEFMLNNFFRKVMSSKPEKLALTGIMTPYLALSLANVDRA</sequence>
<organism evidence="1 2">
    <name type="scientific">Fulvitalea axinellae</name>
    <dbReference type="NCBI Taxonomy" id="1182444"/>
    <lineage>
        <taxon>Bacteria</taxon>
        <taxon>Pseudomonadati</taxon>
        <taxon>Bacteroidota</taxon>
        <taxon>Cytophagia</taxon>
        <taxon>Cytophagales</taxon>
        <taxon>Persicobacteraceae</taxon>
        <taxon>Fulvitalea</taxon>
    </lineage>
</organism>
<dbReference type="EMBL" id="AP025314">
    <property type="protein sequence ID" value="BDD11286.1"/>
    <property type="molecule type" value="Genomic_DNA"/>
</dbReference>
<name>A0AAU9CGJ6_9BACT</name>
<evidence type="ECO:0000313" key="1">
    <source>
        <dbReference type="EMBL" id="BDD11286.1"/>
    </source>
</evidence>
<evidence type="ECO:0000313" key="2">
    <source>
        <dbReference type="Proteomes" id="UP001348817"/>
    </source>
</evidence>
<reference evidence="1 2" key="1">
    <citation type="submission" date="2021-12" db="EMBL/GenBank/DDBJ databases">
        <title>Genome sequencing of bacteria with rrn-lacking chromosome and rrn-plasmid.</title>
        <authorList>
            <person name="Anda M."/>
            <person name="Iwasaki W."/>
        </authorList>
    </citation>
    <scope>NUCLEOTIDE SEQUENCE [LARGE SCALE GENOMIC DNA]</scope>
    <source>
        <strain evidence="1 2">DSM 100852</strain>
    </source>
</reference>
<dbReference type="Proteomes" id="UP001348817">
    <property type="component" value="Chromosome"/>
</dbReference>
<proteinExistence type="predicted"/>
<dbReference type="KEGG" id="fax:FUAX_37180"/>
<dbReference type="AlphaFoldDB" id="A0AAU9CGJ6"/>
<gene>
    <name evidence="1" type="ORF">FUAX_37180</name>
</gene>